<keyword evidence="2" id="KW-1185">Reference proteome</keyword>
<evidence type="ECO:0000313" key="1">
    <source>
        <dbReference type="EMBL" id="GIY79391.1"/>
    </source>
</evidence>
<sequence>MQQLRGSLLQFITRSSDAREGCSDAKRRHSSGIDPEYLRSCVKELLAKKCHETLILQSQKCWNGGSGRLIAEALSKASFADSSTLWVNSDWRLAGKLFAILLLFERKKKVKKRDMEMSFRFESINVPFSWMDPEILFWLSPGFGKRIRFRLRQHYYQGFRTAGPSPVIAEALSKVIEPKSFEDSSTLWVNNDLRLAGKLFAVLLLFEKKERETWRFRFESINVPFSWIDPENPFPFSPGFGKGIRFRTLSTLLLVLLLLLL</sequence>
<accession>A0AAV4WA66</accession>
<comment type="caution">
    <text evidence="1">The sequence shown here is derived from an EMBL/GenBank/DDBJ whole genome shotgun (WGS) entry which is preliminary data.</text>
</comment>
<dbReference type="EMBL" id="BPLR01015881">
    <property type="protein sequence ID" value="GIY79391.1"/>
    <property type="molecule type" value="Genomic_DNA"/>
</dbReference>
<evidence type="ECO:0000313" key="2">
    <source>
        <dbReference type="Proteomes" id="UP001054945"/>
    </source>
</evidence>
<dbReference type="AlphaFoldDB" id="A0AAV4WA66"/>
<proteinExistence type="predicted"/>
<protein>
    <submittedName>
        <fullName evidence="1">Uncharacterized protein</fullName>
    </submittedName>
</protein>
<gene>
    <name evidence="1" type="ORF">CEXT_433911</name>
</gene>
<dbReference type="Proteomes" id="UP001054945">
    <property type="component" value="Unassembled WGS sequence"/>
</dbReference>
<name>A0AAV4WA66_CAEEX</name>
<organism evidence="1 2">
    <name type="scientific">Caerostris extrusa</name>
    <name type="common">Bark spider</name>
    <name type="synonym">Caerostris bankana</name>
    <dbReference type="NCBI Taxonomy" id="172846"/>
    <lineage>
        <taxon>Eukaryota</taxon>
        <taxon>Metazoa</taxon>
        <taxon>Ecdysozoa</taxon>
        <taxon>Arthropoda</taxon>
        <taxon>Chelicerata</taxon>
        <taxon>Arachnida</taxon>
        <taxon>Araneae</taxon>
        <taxon>Araneomorphae</taxon>
        <taxon>Entelegynae</taxon>
        <taxon>Araneoidea</taxon>
        <taxon>Araneidae</taxon>
        <taxon>Caerostris</taxon>
    </lineage>
</organism>
<reference evidence="1 2" key="1">
    <citation type="submission" date="2021-06" db="EMBL/GenBank/DDBJ databases">
        <title>Caerostris extrusa draft genome.</title>
        <authorList>
            <person name="Kono N."/>
            <person name="Arakawa K."/>
        </authorList>
    </citation>
    <scope>NUCLEOTIDE SEQUENCE [LARGE SCALE GENOMIC DNA]</scope>
</reference>